<dbReference type="Gene3D" id="2.130.10.10">
    <property type="entry name" value="YVTN repeat-like/Quinoprotein amine dehydrogenase"/>
    <property type="match status" value="1"/>
</dbReference>
<dbReference type="PANTHER" id="PTHR10039:SF16">
    <property type="entry name" value="GPI INOSITOL-DEACYLASE"/>
    <property type="match status" value="1"/>
</dbReference>
<accession>A0AAJ0FJC5</accession>
<evidence type="ECO:0000313" key="4">
    <source>
        <dbReference type="EMBL" id="KAK1764264.1"/>
    </source>
</evidence>
<gene>
    <name evidence="4" type="ORF">QBC33DRAFT_595577</name>
</gene>
<dbReference type="GeneID" id="85315023"/>
<dbReference type="RefSeq" id="XP_060280477.1">
    <property type="nucleotide sequence ID" value="XM_060431836.1"/>
</dbReference>
<dbReference type="PANTHER" id="PTHR10039">
    <property type="entry name" value="AMELOGENIN"/>
    <property type="match status" value="1"/>
</dbReference>
<evidence type="ECO:0000256" key="1">
    <source>
        <dbReference type="ARBA" id="ARBA00022737"/>
    </source>
</evidence>
<dbReference type="InterPro" id="IPR036322">
    <property type="entry name" value="WD40_repeat_dom_sf"/>
</dbReference>
<sequence>MWKRLNAGRNGASTNRSSPATAGPSSEQASIASQASSFDRLLHRPAPAPRPRGFAFLFYAINGNLYYAKPRISLDVLFIHGLGGTSLRTWCHNRDLENLWPQLWLPQELPSARILTFGYNADFSSRKKRTPLTIGDFANDLLFRMKHGENGTNRLGQVPIIVVAHSMGGLVFKKAFIQGHLNDEYRDVIRMIKAVLFLATPHRGTDLADTLNKVLAGSVFGHSPKGYVSDLAKGSPTIDELNEAFRHVASKLQIFSFYERLKTSVGPISVMIVDKNSSVMGYPGETQQPLSADHHNVCKFTGVGDPNYASVIGALRSAVTALGSPKETDSASKEDADSAFKEDLKLIKNFLGVSGPPGEDIAASRAVRKPGTCESFLACPEMKSWLGSESSRVLWAHAGPGSGKSTLCSFVIDHLLDGGHHCAYFFFNHGSREQRSVANMLRSLAYQTAIRIPAFRHALADLARSGLQIHNAEALPVWQKLYSAVLPAVKSEGDVFWVVDGVDESESSRQVVEFLSNVTDLASYIRILVFSRPLPTINQAFQVAKKRIPVVDIPLPNNADDIRLVVAGEIDYLPSTDDFKTETVDKIASRSQGNFLWTSLVLQRVARCRRQEQVKQVLDSTPDGMDKLYDRMLDAIMQLDMEDDKSLSRVLLSWAMYAKAPLTVEELSEAYSAELSLIIHLNHTVSEVCGQFVTISPDNRANEELFGKCLEALCDTDLRMKISSSKMPLFLPYAAKSWAFHLETGSLDSESVFDALVKFFSGKFPLSWIQCLATGGGLTELLGASRALTAFVRRRRKSDTERSPNLHRSSDLSLIESWAVDLMRIPAKFGRYLSEDPVQIYKCIPPLCPTSSAIYRNFNDSLAATLSVSGLSNADWDDCLARVLVRLGTTYRLAVSSLHLAIATFELEGCSITLFDTNLFEEYTTFNVADYICDIALNESGSMLSCYCLSQTFVWKVQDGSLESATNNPYVGYAADFRFDNDTLMMVSHDRRVYKLLCDREDEEPSWAQLDLALLEEMPPSDKTFSQDRSLAFNHNCTQIVFATGPSSLSVWNLDPPEMVALLKKNRVQAQRYVRPAWHPSGTLIFGISNDVVFKWNLVDDNYDELKAEAAILYIECSPNGIFFLTYNMRDWIMIYDVSSMLLVYKLELPEVSAHIRFSPESDRFYTLVGSHCSIREPSCLTRLVDAAAPGRSSTADTAPNISWPGVDDTHSMPISLPPSESHADRKPGIVSVAISCRHSDLVAYVSGDQNMNIYDPIDNRTYTIGQVSFPGDLGCLVWNRKHDQLAYSTWDSATVKAVAVRDTPPRQVSATDLYAENISEHCGMIRQLVFDETDKLLLFYGARKSRVLSFPGGEIVGDRDTPNQETAVWVPHPLKPELLLLFTAEAVAIFTWRLERQGSTPLHMNLDDASGPVFNLRHLPSYCPRFLLLAFFAISPGFIVLPTNAISSENEGGESPTPIKPVVVPRTAQHAAGILPDGRLVFLDQDLWVCTVQLHDGGGAIERHFFLPHDWVEDKEIRLCQVLGDGTFICPSKGEVAVIKSNLMSTW</sequence>
<comment type="caution">
    <text evidence="4">The sequence shown here is derived from an EMBL/GenBank/DDBJ whole genome shotgun (WGS) entry which is preliminary data.</text>
</comment>
<dbReference type="InterPro" id="IPR027417">
    <property type="entry name" value="P-loop_NTPase"/>
</dbReference>
<dbReference type="InterPro" id="IPR029058">
    <property type="entry name" value="AB_hydrolase_fold"/>
</dbReference>
<dbReference type="SUPFAM" id="SSF53474">
    <property type="entry name" value="alpha/beta-Hydrolases"/>
    <property type="match status" value="1"/>
</dbReference>
<dbReference type="SUPFAM" id="SSF52540">
    <property type="entry name" value="P-loop containing nucleoside triphosphate hydrolases"/>
    <property type="match status" value="1"/>
</dbReference>
<dbReference type="InterPro" id="IPR015943">
    <property type="entry name" value="WD40/YVTN_repeat-like_dom_sf"/>
</dbReference>
<feature type="domain" description="Nephrocystin 3-like N-terminal" evidence="3">
    <location>
        <begin position="371"/>
        <end position="532"/>
    </location>
</feature>
<dbReference type="Pfam" id="PF24883">
    <property type="entry name" value="NPHP3_N"/>
    <property type="match status" value="1"/>
</dbReference>
<evidence type="ECO:0000256" key="2">
    <source>
        <dbReference type="SAM" id="MobiDB-lite"/>
    </source>
</evidence>
<dbReference type="SUPFAM" id="SSF50978">
    <property type="entry name" value="WD40 repeat-like"/>
    <property type="match status" value="1"/>
</dbReference>
<name>A0AAJ0FJC5_9PEZI</name>
<dbReference type="SUPFAM" id="SSF69322">
    <property type="entry name" value="Tricorn protease domain 2"/>
    <property type="match status" value="1"/>
</dbReference>
<proteinExistence type="predicted"/>
<dbReference type="InterPro" id="IPR056884">
    <property type="entry name" value="NPHP3-like_N"/>
</dbReference>
<evidence type="ECO:0000259" key="3">
    <source>
        <dbReference type="Pfam" id="PF24883"/>
    </source>
</evidence>
<organism evidence="4 5">
    <name type="scientific">Phialemonium atrogriseum</name>
    <dbReference type="NCBI Taxonomy" id="1093897"/>
    <lineage>
        <taxon>Eukaryota</taxon>
        <taxon>Fungi</taxon>
        <taxon>Dikarya</taxon>
        <taxon>Ascomycota</taxon>
        <taxon>Pezizomycotina</taxon>
        <taxon>Sordariomycetes</taxon>
        <taxon>Sordariomycetidae</taxon>
        <taxon>Cephalothecales</taxon>
        <taxon>Cephalothecaceae</taxon>
        <taxon>Phialemonium</taxon>
    </lineage>
</organism>
<dbReference type="EMBL" id="MU839021">
    <property type="protein sequence ID" value="KAK1764264.1"/>
    <property type="molecule type" value="Genomic_DNA"/>
</dbReference>
<keyword evidence="1" id="KW-0677">Repeat</keyword>
<dbReference type="Proteomes" id="UP001244011">
    <property type="component" value="Unassembled WGS sequence"/>
</dbReference>
<dbReference type="Gene3D" id="3.40.50.1820">
    <property type="entry name" value="alpha/beta hydrolase"/>
    <property type="match status" value="1"/>
</dbReference>
<evidence type="ECO:0000313" key="5">
    <source>
        <dbReference type="Proteomes" id="UP001244011"/>
    </source>
</evidence>
<dbReference type="Gene3D" id="3.40.50.300">
    <property type="entry name" value="P-loop containing nucleotide triphosphate hydrolases"/>
    <property type="match status" value="1"/>
</dbReference>
<reference evidence="4" key="1">
    <citation type="submission" date="2023-06" db="EMBL/GenBank/DDBJ databases">
        <title>Genome-scale phylogeny and comparative genomics of the fungal order Sordariales.</title>
        <authorList>
            <consortium name="Lawrence Berkeley National Laboratory"/>
            <person name="Hensen N."/>
            <person name="Bonometti L."/>
            <person name="Westerberg I."/>
            <person name="Brannstrom I.O."/>
            <person name="Guillou S."/>
            <person name="Cros-Aarteil S."/>
            <person name="Calhoun S."/>
            <person name="Haridas S."/>
            <person name="Kuo A."/>
            <person name="Mondo S."/>
            <person name="Pangilinan J."/>
            <person name="Riley R."/>
            <person name="Labutti K."/>
            <person name="Andreopoulos B."/>
            <person name="Lipzen A."/>
            <person name="Chen C."/>
            <person name="Yanf M."/>
            <person name="Daum C."/>
            <person name="Ng V."/>
            <person name="Clum A."/>
            <person name="Steindorff A."/>
            <person name="Ohm R."/>
            <person name="Martin F."/>
            <person name="Silar P."/>
            <person name="Natvig D."/>
            <person name="Lalanne C."/>
            <person name="Gautier V."/>
            <person name="Ament-Velasquez S.L."/>
            <person name="Kruys A."/>
            <person name="Hutchinson M.I."/>
            <person name="Powell A.J."/>
            <person name="Barry K."/>
            <person name="Miller A.N."/>
            <person name="Grigoriev I.V."/>
            <person name="Debuchy R."/>
            <person name="Gladieux P."/>
            <person name="Thoren M.H."/>
            <person name="Johannesson H."/>
        </authorList>
    </citation>
    <scope>NUCLEOTIDE SEQUENCE</scope>
    <source>
        <strain evidence="4">8032-3</strain>
    </source>
</reference>
<protein>
    <recommendedName>
        <fullName evidence="3">Nephrocystin 3-like N-terminal domain-containing protein</fullName>
    </recommendedName>
</protein>
<feature type="region of interest" description="Disordered" evidence="2">
    <location>
        <begin position="1"/>
        <end position="29"/>
    </location>
</feature>
<feature type="compositionally biased region" description="Polar residues" evidence="2">
    <location>
        <begin position="11"/>
        <end position="24"/>
    </location>
</feature>
<keyword evidence="5" id="KW-1185">Reference proteome</keyword>